<dbReference type="Gene3D" id="3.60.21.10">
    <property type="match status" value="1"/>
</dbReference>
<dbReference type="AlphaFoldDB" id="A0A7M4D2Y0"/>
<feature type="domain" description="Calcineurin-like phosphoesterase" evidence="5">
    <location>
        <begin position="3"/>
        <end position="253"/>
    </location>
</feature>
<keyword evidence="3" id="KW-0408">Iron</keyword>
<dbReference type="InterPro" id="IPR004843">
    <property type="entry name" value="Calcineurin-like_PHP"/>
</dbReference>
<dbReference type="OrthoDB" id="1091411at2"/>
<dbReference type="RefSeq" id="WP_156194854.1">
    <property type="nucleotide sequence ID" value="NZ_QTZN02000006.1"/>
</dbReference>
<dbReference type="InterPro" id="IPR050884">
    <property type="entry name" value="CNP_phosphodiesterase-III"/>
</dbReference>
<reference evidence="6 9" key="2">
    <citation type="submission" date="2019-12" db="EMBL/GenBank/DDBJ databases">
        <title>Draft genome sequence of Labilibaculum sp. strain 44 isolated from deep waters of Black Sea.</title>
        <authorList>
            <person name="Yadav S."/>
            <person name="Villanueva L."/>
        </authorList>
    </citation>
    <scope>NUCLEOTIDE SEQUENCE [LARGE SCALE GENOMIC DNA]</scope>
    <source>
        <strain evidence="6 9">44</strain>
    </source>
</reference>
<dbReference type="PANTHER" id="PTHR42988">
    <property type="entry name" value="PHOSPHOHYDROLASE"/>
    <property type="match status" value="1"/>
</dbReference>
<evidence type="ECO:0000256" key="1">
    <source>
        <dbReference type="ARBA" id="ARBA00022723"/>
    </source>
</evidence>
<dbReference type="EMBL" id="WOTW01000006">
    <property type="protein sequence ID" value="MUP37009.1"/>
    <property type="molecule type" value="Genomic_DNA"/>
</dbReference>
<evidence type="ECO:0000313" key="8">
    <source>
        <dbReference type="Proteomes" id="UP000285951"/>
    </source>
</evidence>
<dbReference type="GO" id="GO:0046872">
    <property type="term" value="F:metal ion binding"/>
    <property type="evidence" value="ECO:0007669"/>
    <property type="project" value="UniProtKB-KW"/>
</dbReference>
<keyword evidence="1" id="KW-0479">Metal-binding</keyword>
<dbReference type="GO" id="GO:0016787">
    <property type="term" value="F:hydrolase activity"/>
    <property type="evidence" value="ECO:0007669"/>
    <property type="project" value="UniProtKB-KW"/>
</dbReference>
<dbReference type="EMBL" id="QTZN02000006">
    <property type="protein sequence ID" value="MVB06214.1"/>
    <property type="molecule type" value="Genomic_DNA"/>
</dbReference>
<keyword evidence="8" id="KW-1185">Reference proteome</keyword>
<dbReference type="InterPro" id="IPR029052">
    <property type="entry name" value="Metallo-depent_PP-like"/>
</dbReference>
<evidence type="ECO:0000313" key="6">
    <source>
        <dbReference type="EMBL" id="MUP37009.1"/>
    </source>
</evidence>
<dbReference type="Pfam" id="PF00149">
    <property type="entry name" value="Metallophos"/>
    <property type="match status" value="1"/>
</dbReference>
<keyword evidence="2" id="KW-0378">Hydrolase</keyword>
<evidence type="ECO:0000313" key="7">
    <source>
        <dbReference type="EMBL" id="MVB06214.1"/>
    </source>
</evidence>
<evidence type="ECO:0000256" key="4">
    <source>
        <dbReference type="ARBA" id="ARBA00025742"/>
    </source>
</evidence>
<dbReference type="PANTHER" id="PTHR42988:SF2">
    <property type="entry name" value="CYCLIC NUCLEOTIDE PHOSPHODIESTERASE CBUA0032-RELATED"/>
    <property type="match status" value="1"/>
</dbReference>
<proteinExistence type="inferred from homology"/>
<evidence type="ECO:0000313" key="9">
    <source>
        <dbReference type="Proteomes" id="UP000462449"/>
    </source>
</evidence>
<reference evidence="7 8" key="1">
    <citation type="submission" date="2019-11" db="EMBL/GenBank/DDBJ databases">
        <title>Draft genome sequence of Labilibaculum sp. strain SYP isolated from Black Sea.</title>
        <authorList>
            <person name="Yadav S."/>
            <person name="Villanueva L."/>
        </authorList>
    </citation>
    <scope>NUCLEOTIDE SEQUENCE [LARGE SCALE GENOMIC DNA]</scope>
    <source>
        <strain evidence="7 8">44</strain>
    </source>
</reference>
<comment type="similarity">
    <text evidence="4">Belongs to the cyclic nucleotide phosphodiesterase class-III family.</text>
</comment>
<sequence>MTKIALLSDIHFGKYSRTNDFTVPGELMISHSHGEKSLKCELISKLKEEQVEYIIITGDLTSIGSPSEFIHCKSAIKEIANSVGVKSEKVIICLGNHDIDWNISKLSANYTNSTREIQNEATDNYLAVAGSVANHWLLEMDNYDEKGPAPYSGVIEFDGIVFFALNSGWLCSEKDAVKQGKLDSLQLEWISTKFSNYKKSKKWKILILHHHPFNYPYAKPSPDHSVLMEGPELKDLIGNYGINIVCHGHRHHPRVKNEMENGWLNPITFISSGSLSVNLEHRHEEIPNLFHIIELDHDKSFYLRSYKFSSLNGWVKVTDNNKHTPIDFEMFFQKPIQDSELITSIEDICRMSKGENQKELMAWKDLPNDLKSIRIEKLNSLLKEYCKREKVKCFGRYPDGEVVLINKNL</sequence>
<organism evidence="6 9">
    <name type="scientific">Labilibaculum euxinus</name>
    <dbReference type="NCBI Taxonomy" id="2686357"/>
    <lineage>
        <taxon>Bacteria</taxon>
        <taxon>Pseudomonadati</taxon>
        <taxon>Bacteroidota</taxon>
        <taxon>Bacteroidia</taxon>
        <taxon>Marinilabiliales</taxon>
        <taxon>Marinifilaceae</taxon>
        <taxon>Labilibaculum</taxon>
    </lineage>
</organism>
<protein>
    <recommendedName>
        <fullName evidence="5">Calcineurin-like phosphoesterase domain-containing protein</fullName>
    </recommendedName>
</protein>
<dbReference type="SUPFAM" id="SSF56300">
    <property type="entry name" value="Metallo-dependent phosphatases"/>
    <property type="match status" value="1"/>
</dbReference>
<evidence type="ECO:0000256" key="2">
    <source>
        <dbReference type="ARBA" id="ARBA00022801"/>
    </source>
</evidence>
<accession>A0A7M4D2Y0</accession>
<name>A0A7M4D2Y0_9BACT</name>
<gene>
    <name evidence="7" type="ORF">DWB62_004195</name>
    <name evidence="6" type="ORF">GNY23_04195</name>
</gene>
<dbReference type="Proteomes" id="UP000285951">
    <property type="component" value="Unassembled WGS sequence"/>
</dbReference>
<evidence type="ECO:0000259" key="5">
    <source>
        <dbReference type="Pfam" id="PF00149"/>
    </source>
</evidence>
<comment type="caution">
    <text evidence="6">The sequence shown here is derived from an EMBL/GenBank/DDBJ whole genome shotgun (WGS) entry which is preliminary data.</text>
</comment>
<dbReference type="Proteomes" id="UP000462449">
    <property type="component" value="Unassembled WGS sequence"/>
</dbReference>
<evidence type="ECO:0000256" key="3">
    <source>
        <dbReference type="ARBA" id="ARBA00023004"/>
    </source>
</evidence>